<comment type="caution">
    <text evidence="3">The sequence shown here is derived from an EMBL/GenBank/DDBJ whole genome shotgun (WGS) entry which is preliminary data.</text>
</comment>
<keyword evidence="1" id="KW-0175">Coiled coil</keyword>
<keyword evidence="4" id="KW-1185">Reference proteome</keyword>
<dbReference type="Proteomes" id="UP000266234">
    <property type="component" value="Unassembled WGS sequence"/>
</dbReference>
<accession>A0A395SZX3</accession>
<dbReference type="STRING" id="694270.A0A395SZX3"/>
<dbReference type="Pfam" id="PF06985">
    <property type="entry name" value="HET"/>
    <property type="match status" value="1"/>
</dbReference>
<reference evidence="3 4" key="1">
    <citation type="journal article" date="2018" name="PLoS Pathog.">
        <title>Evolution of structural diversity of trichothecenes, a family of toxins produced by plant pathogenic and entomopathogenic fungi.</title>
        <authorList>
            <person name="Proctor R.H."/>
            <person name="McCormick S.P."/>
            <person name="Kim H.S."/>
            <person name="Cardoza R.E."/>
            <person name="Stanley A.M."/>
            <person name="Lindo L."/>
            <person name="Kelly A."/>
            <person name="Brown D.W."/>
            <person name="Lee T."/>
            <person name="Vaughan M.M."/>
            <person name="Alexander N.J."/>
            <person name="Busman M."/>
            <person name="Gutierrez S."/>
        </authorList>
    </citation>
    <scope>NUCLEOTIDE SEQUENCE [LARGE SCALE GENOMIC DNA]</scope>
    <source>
        <strain evidence="3 4">NRRL 20695</strain>
    </source>
</reference>
<evidence type="ECO:0000313" key="3">
    <source>
        <dbReference type="EMBL" id="RGP77970.1"/>
    </source>
</evidence>
<gene>
    <name evidence="3" type="ORF">FLONG3_3927</name>
</gene>
<dbReference type="InterPro" id="IPR010730">
    <property type="entry name" value="HET"/>
</dbReference>
<dbReference type="PROSITE" id="PS51388">
    <property type="entry name" value="GED"/>
    <property type="match status" value="1"/>
</dbReference>
<evidence type="ECO:0000313" key="4">
    <source>
        <dbReference type="Proteomes" id="UP000266234"/>
    </source>
</evidence>
<protein>
    <submittedName>
        <fullName evidence="3">Heterokaryon incompatibility</fullName>
    </submittedName>
</protein>
<proteinExistence type="predicted"/>
<dbReference type="OrthoDB" id="5347061at2759"/>
<dbReference type="PANTHER" id="PTHR33112">
    <property type="entry name" value="DOMAIN PROTEIN, PUTATIVE-RELATED"/>
    <property type="match status" value="1"/>
</dbReference>
<name>A0A395SZX3_9HYPO</name>
<dbReference type="EMBL" id="PXOG01000081">
    <property type="protein sequence ID" value="RGP77970.1"/>
    <property type="molecule type" value="Genomic_DNA"/>
</dbReference>
<dbReference type="PANTHER" id="PTHR33112:SF10">
    <property type="entry name" value="TOL"/>
    <property type="match status" value="1"/>
</dbReference>
<feature type="domain" description="GED" evidence="2">
    <location>
        <begin position="549"/>
        <end position="642"/>
    </location>
</feature>
<sequence>MDSPPPAPYMTLSYRWGASSHIRLLSSNIASFRQGQPIANLPVLFRDIIEVCHHFSVRYLWIDCLCIIQDSKEDWEQESLAMQYVYSNSLCNLAASAAESPDSGLVYDRDLDFIRPGKIQSSLFSNKPRTFYIYDKTYWNRQIFYGPLHNRGWVFQERFLSPSVLYFAKDQLLWECRTNHRCEVFPQGIPSHWSDKAMDSLMEQRLSAQQIQGNRLTLKTFSLWTDLVQQYSRCDLTRPSDKLHAMAGIAKLFEEYTGDEYAAGLWKSCFTAMLDWRVFDATTCYSAGYRAPSWSWASVDSPVHIFGISMGAKILVDLEKLVIQTRTSDKMSAIVSGYAVLKAQVIPVVCRSVRPPFATFQAPTGTFMVKPYLDTMDSKLTDSDKIFYMPLKLGYLSSDDKVMRWVGGSWVFDDVGIDPGKVVEEYRKVVDNTNLRKEIRNQQAYQVSSKAGAQMDFKVELSNIPAFEEYEHVKTCEDFGVTIRHYLSRVGASQPRGVVNSDIYPVIYRLQAFHKGYILQDGQAHDLMSSKTLGNMWDTMNLSNEDRMVHDIHDVVEVYYEITLKSFIRHITQSILEGFVMDKDGPLSKRTSKYVLSLSEEEVSKIAREDKATGELRDRLNSEITKLEEARDVVEAARDEVETMRAM</sequence>
<dbReference type="AlphaFoldDB" id="A0A395SZX3"/>
<evidence type="ECO:0000259" key="2">
    <source>
        <dbReference type="PROSITE" id="PS51388"/>
    </source>
</evidence>
<evidence type="ECO:0000256" key="1">
    <source>
        <dbReference type="SAM" id="Coils"/>
    </source>
</evidence>
<dbReference type="InterPro" id="IPR020850">
    <property type="entry name" value="GED_dom"/>
</dbReference>
<organism evidence="3 4">
    <name type="scientific">Fusarium longipes</name>
    <dbReference type="NCBI Taxonomy" id="694270"/>
    <lineage>
        <taxon>Eukaryota</taxon>
        <taxon>Fungi</taxon>
        <taxon>Dikarya</taxon>
        <taxon>Ascomycota</taxon>
        <taxon>Pezizomycotina</taxon>
        <taxon>Sordariomycetes</taxon>
        <taxon>Hypocreomycetidae</taxon>
        <taxon>Hypocreales</taxon>
        <taxon>Nectriaceae</taxon>
        <taxon>Fusarium</taxon>
    </lineage>
</organism>
<feature type="coiled-coil region" evidence="1">
    <location>
        <begin position="617"/>
        <end position="647"/>
    </location>
</feature>